<feature type="domain" description="CobQ/CobB/MinD/ParA nucleotide binding" evidence="1">
    <location>
        <begin position="3"/>
        <end position="172"/>
    </location>
</feature>
<proteinExistence type="predicted"/>
<keyword evidence="3" id="KW-1185">Reference proteome</keyword>
<dbReference type="InterPro" id="IPR050678">
    <property type="entry name" value="DNA_Partitioning_ATPase"/>
</dbReference>
<dbReference type="CDD" id="cd02042">
    <property type="entry name" value="ParAB_family"/>
    <property type="match status" value="1"/>
</dbReference>
<dbReference type="Proteomes" id="UP000631576">
    <property type="component" value="Unassembled WGS sequence"/>
</dbReference>
<dbReference type="EMBL" id="JACOPE010000002">
    <property type="protein sequence ID" value="MBC5684998.1"/>
    <property type="molecule type" value="Genomic_DNA"/>
</dbReference>
<accession>A0ABR7GC28</accession>
<dbReference type="InterPro" id="IPR027417">
    <property type="entry name" value="P-loop_NTPase"/>
</dbReference>
<protein>
    <submittedName>
        <fullName evidence="2">ParA family protein</fullName>
    </submittedName>
</protein>
<dbReference type="Gene3D" id="3.40.50.300">
    <property type="entry name" value="P-loop containing nucleotide triphosphate hydrolases"/>
    <property type="match status" value="1"/>
</dbReference>
<evidence type="ECO:0000313" key="3">
    <source>
        <dbReference type="Proteomes" id="UP000631576"/>
    </source>
</evidence>
<organism evidence="2 3">
    <name type="scientific">Ruminococcus hominis</name>
    <dbReference type="NCBI Taxonomy" id="2763065"/>
    <lineage>
        <taxon>Bacteria</taxon>
        <taxon>Bacillati</taxon>
        <taxon>Bacillota</taxon>
        <taxon>Clostridia</taxon>
        <taxon>Eubacteriales</taxon>
        <taxon>Oscillospiraceae</taxon>
        <taxon>Ruminococcus</taxon>
    </lineage>
</organism>
<reference evidence="2 3" key="1">
    <citation type="submission" date="2020-08" db="EMBL/GenBank/DDBJ databases">
        <title>Genome public.</title>
        <authorList>
            <person name="Liu C."/>
            <person name="Sun Q."/>
        </authorList>
    </citation>
    <scope>NUCLEOTIDE SEQUENCE [LARGE SCALE GENOMIC DNA]</scope>
    <source>
        <strain evidence="2 3">NSJ-13</strain>
    </source>
</reference>
<dbReference type="PANTHER" id="PTHR13696:SF99">
    <property type="entry name" value="COBYRINIC ACID AC-DIAMIDE SYNTHASE"/>
    <property type="match status" value="1"/>
</dbReference>
<dbReference type="RefSeq" id="WP_117638238.1">
    <property type="nucleotide sequence ID" value="NZ_JACOPE010000002.1"/>
</dbReference>
<name>A0ABR7GC28_9FIRM</name>
<dbReference type="SUPFAM" id="SSF52540">
    <property type="entry name" value="P-loop containing nucleoside triphosphate hydrolases"/>
    <property type="match status" value="1"/>
</dbReference>
<evidence type="ECO:0000259" key="1">
    <source>
        <dbReference type="Pfam" id="PF01656"/>
    </source>
</evidence>
<comment type="caution">
    <text evidence="2">The sequence shown here is derived from an EMBL/GenBank/DDBJ whole genome shotgun (WGS) entry which is preliminary data.</text>
</comment>
<dbReference type="PANTHER" id="PTHR13696">
    <property type="entry name" value="P-LOOP CONTAINING NUCLEOSIDE TRIPHOSPHATE HYDROLASE"/>
    <property type="match status" value="1"/>
</dbReference>
<dbReference type="Pfam" id="PF01656">
    <property type="entry name" value="CbiA"/>
    <property type="match status" value="1"/>
</dbReference>
<sequence>MIISAMNLKGGVGKTTTAMALATAAEREGKSVEVYDCDPQSSASFWALLADQNNDSLPFSVTSANLATVRRAGIQYRRNPDKWIFIDCPPNGNIMDEAAEASDFVVIPTGPGAADVVKTIETARTLTKREVFYGVLLTQVAANTLSFAKAQSEIEDADLSYFDHQVRRREGLRNFFGNSFGDDLFGYEEIWDELKEILRNDEEIHYAG</sequence>
<gene>
    <name evidence="2" type="ORF">H8S40_15900</name>
</gene>
<evidence type="ECO:0000313" key="2">
    <source>
        <dbReference type="EMBL" id="MBC5684998.1"/>
    </source>
</evidence>
<dbReference type="InterPro" id="IPR002586">
    <property type="entry name" value="CobQ/CobB/MinD/ParA_Nub-bd_dom"/>
</dbReference>
<dbReference type="PIRSF" id="PIRSF009320">
    <property type="entry name" value="Nuc_binding_HP_1000"/>
    <property type="match status" value="1"/>
</dbReference>